<dbReference type="Pfam" id="PF03009">
    <property type="entry name" value="GDPD"/>
    <property type="match status" value="1"/>
</dbReference>
<organism evidence="2">
    <name type="scientific">uncultured Quadrisphaera sp</name>
    <dbReference type="NCBI Taxonomy" id="904978"/>
    <lineage>
        <taxon>Bacteria</taxon>
        <taxon>Bacillati</taxon>
        <taxon>Actinomycetota</taxon>
        <taxon>Actinomycetes</taxon>
        <taxon>Kineosporiales</taxon>
        <taxon>Kineosporiaceae</taxon>
        <taxon>Quadrisphaera</taxon>
        <taxon>environmental samples</taxon>
    </lineage>
</organism>
<dbReference type="SUPFAM" id="SSF51695">
    <property type="entry name" value="PLC-like phosphodiesterases"/>
    <property type="match status" value="1"/>
</dbReference>
<dbReference type="GO" id="GO:0006629">
    <property type="term" value="P:lipid metabolic process"/>
    <property type="evidence" value="ECO:0007669"/>
    <property type="project" value="InterPro"/>
</dbReference>
<dbReference type="PANTHER" id="PTHR46211">
    <property type="entry name" value="GLYCEROPHOSPHORYL DIESTER PHOSPHODIESTERASE"/>
    <property type="match status" value="1"/>
</dbReference>
<dbReference type="GO" id="GO:0008889">
    <property type="term" value="F:glycerophosphodiester phosphodiesterase activity"/>
    <property type="evidence" value="ECO:0007669"/>
    <property type="project" value="UniProtKB-EC"/>
</dbReference>
<feature type="domain" description="GP-PDE" evidence="1">
    <location>
        <begin position="20"/>
        <end position="194"/>
    </location>
</feature>
<dbReference type="EMBL" id="CADCUY010000309">
    <property type="protein sequence ID" value="CAA9412639.1"/>
    <property type="molecule type" value="Genomic_DNA"/>
</dbReference>
<reference evidence="2" key="1">
    <citation type="submission" date="2020-02" db="EMBL/GenBank/DDBJ databases">
        <authorList>
            <person name="Meier V. D."/>
        </authorList>
    </citation>
    <scope>NUCLEOTIDE SEQUENCE</scope>
    <source>
        <strain evidence="2">AVDCRST_MAG35</strain>
    </source>
</reference>
<name>A0A6J4PCN4_9ACTN</name>
<dbReference type="PANTHER" id="PTHR46211:SF1">
    <property type="entry name" value="GLYCEROPHOSPHODIESTER PHOSPHODIESTERASE, CYTOPLASMIC"/>
    <property type="match status" value="1"/>
</dbReference>
<dbReference type="PROSITE" id="PS51704">
    <property type="entry name" value="GP_PDE"/>
    <property type="match status" value="1"/>
</dbReference>
<dbReference type="InterPro" id="IPR030395">
    <property type="entry name" value="GP_PDE_dom"/>
</dbReference>
<protein>
    <submittedName>
        <fullName evidence="2">Glycerophosphoryl diester phosphodiesterase</fullName>
        <ecNumber evidence="2">3.1.4.46</ecNumber>
    </submittedName>
</protein>
<evidence type="ECO:0000313" key="2">
    <source>
        <dbReference type="EMBL" id="CAA9412639.1"/>
    </source>
</evidence>
<feature type="non-terminal residue" evidence="2">
    <location>
        <position position="194"/>
    </location>
</feature>
<evidence type="ECO:0000259" key="1">
    <source>
        <dbReference type="PROSITE" id="PS51704"/>
    </source>
</evidence>
<dbReference type="Gene3D" id="3.20.20.190">
    <property type="entry name" value="Phosphatidylinositol (PI) phosphodiesterase"/>
    <property type="match status" value="1"/>
</dbReference>
<gene>
    <name evidence="2" type="ORF">AVDCRST_MAG35-1521</name>
</gene>
<proteinExistence type="predicted"/>
<accession>A0A6J4PCN4</accession>
<keyword evidence="2" id="KW-0378">Hydrolase</keyword>
<sequence length="194" mass="20485">MSAPAATTARPASFAELPPGAVIAHRGGALQVPEHTLEGYAVALEQGLWVIEPDVQVLADGALGVMHDGTVDRTTTSTGNVADRSAATWKDLRLDPRTYLGGGWDDDLRAPLFDEVLDALAGRVLLCPEAKSAGTMEPMLDALERRGVPRATVLVQSFAVAECRAALARGWDAVWRGRPRPARAAAEGVGWIGP</sequence>
<dbReference type="EC" id="3.1.4.46" evidence="2"/>
<dbReference type="AlphaFoldDB" id="A0A6J4PCN4"/>
<dbReference type="InterPro" id="IPR017946">
    <property type="entry name" value="PLC-like_Pdiesterase_TIM-brl"/>
</dbReference>